<dbReference type="EMBL" id="JASPKY010000445">
    <property type="protein sequence ID" value="KAK9696627.1"/>
    <property type="molecule type" value="Genomic_DNA"/>
</dbReference>
<accession>A0AAW1J0W3</accession>
<dbReference type="AlphaFoldDB" id="A0AAW1J0W3"/>
<proteinExistence type="predicted"/>
<dbReference type="Proteomes" id="UP001458880">
    <property type="component" value="Unassembled WGS sequence"/>
</dbReference>
<keyword evidence="2" id="KW-1185">Reference proteome</keyword>
<evidence type="ECO:0000313" key="2">
    <source>
        <dbReference type="Proteomes" id="UP001458880"/>
    </source>
</evidence>
<name>A0AAW1J0W3_POPJA</name>
<protein>
    <submittedName>
        <fullName evidence="1">Uncharacterized protein</fullName>
    </submittedName>
</protein>
<organism evidence="1 2">
    <name type="scientific">Popillia japonica</name>
    <name type="common">Japanese beetle</name>
    <dbReference type="NCBI Taxonomy" id="7064"/>
    <lineage>
        <taxon>Eukaryota</taxon>
        <taxon>Metazoa</taxon>
        <taxon>Ecdysozoa</taxon>
        <taxon>Arthropoda</taxon>
        <taxon>Hexapoda</taxon>
        <taxon>Insecta</taxon>
        <taxon>Pterygota</taxon>
        <taxon>Neoptera</taxon>
        <taxon>Endopterygota</taxon>
        <taxon>Coleoptera</taxon>
        <taxon>Polyphaga</taxon>
        <taxon>Scarabaeiformia</taxon>
        <taxon>Scarabaeidae</taxon>
        <taxon>Rutelinae</taxon>
        <taxon>Popillia</taxon>
    </lineage>
</organism>
<comment type="caution">
    <text evidence="1">The sequence shown here is derived from an EMBL/GenBank/DDBJ whole genome shotgun (WGS) entry which is preliminary data.</text>
</comment>
<evidence type="ECO:0000313" key="1">
    <source>
        <dbReference type="EMBL" id="KAK9696627.1"/>
    </source>
</evidence>
<sequence length="114" mass="13070">MKERFLNENYEWLDGDFIVNIKALDGSSKSNIPGGRPSQSYVGASERIKRKRSSTLLQTERLQQTCHAFLQGLRAEIKNREANMIEVLLNTSTQQKEAVYNVLFKDDDVEVSFN</sequence>
<gene>
    <name evidence="1" type="ORF">QE152_g31448</name>
</gene>
<reference evidence="1 2" key="1">
    <citation type="journal article" date="2024" name="BMC Genomics">
        <title>De novo assembly and annotation of Popillia japonica's genome with initial clues to its potential as an invasive pest.</title>
        <authorList>
            <person name="Cucini C."/>
            <person name="Boschi S."/>
            <person name="Funari R."/>
            <person name="Cardaioli E."/>
            <person name="Iannotti N."/>
            <person name="Marturano G."/>
            <person name="Paoli F."/>
            <person name="Bruttini M."/>
            <person name="Carapelli A."/>
            <person name="Frati F."/>
            <person name="Nardi F."/>
        </authorList>
    </citation>
    <scope>NUCLEOTIDE SEQUENCE [LARGE SCALE GENOMIC DNA]</scope>
    <source>
        <strain evidence="1">DMR45628</strain>
    </source>
</reference>